<reference evidence="2 3" key="1">
    <citation type="submission" date="2016-06" db="EMBL/GenBank/DDBJ databases">
        <title>Living apart together: crosstalk between the core and supernumerary genomes in a fungal plant pathogen.</title>
        <authorList>
            <person name="Vanheule A."/>
            <person name="Audenaert K."/>
            <person name="Warris S."/>
            <person name="Van De Geest H."/>
            <person name="Schijlen E."/>
            <person name="Hofte M."/>
            <person name="De Saeger S."/>
            <person name="Haesaert G."/>
            <person name="Waalwijk C."/>
            <person name="Van Der Lee T."/>
        </authorList>
    </citation>
    <scope>NUCLEOTIDE SEQUENCE [LARGE SCALE GENOMIC DNA]</scope>
    <source>
        <strain evidence="2 3">2516</strain>
    </source>
</reference>
<keyword evidence="3" id="KW-1185">Reference proteome</keyword>
<accession>A0A1B8B6J5</accession>
<evidence type="ECO:0000313" key="3">
    <source>
        <dbReference type="Proteomes" id="UP000091967"/>
    </source>
</evidence>
<dbReference type="EMBL" id="LYXU01000001">
    <property type="protein sequence ID" value="OBS28352.1"/>
    <property type="molecule type" value="Genomic_DNA"/>
</dbReference>
<dbReference type="AlphaFoldDB" id="A0A1B8B6J5"/>
<sequence>MHFSAKRIDDILKLRKKDGDPYDMVWTEMYRLAHPGAVHVPAPFIPTFNQALAAVRNPTEGFMKRLVLDFASQGGTSQQEATKNLSILYKYLPVFYNTLSRTGPEATIHTVAQADSLENLSSNSPFTDEEGPLQLPTPAADSVPTHASTPGWEGPSMDHWTIGEMAREEQEHMDFLEKECDGYFS</sequence>
<protein>
    <submittedName>
        <fullName evidence="2">Uncharacterized protein</fullName>
    </submittedName>
</protein>
<dbReference type="OMA" id="MHFSANH"/>
<feature type="region of interest" description="Disordered" evidence="1">
    <location>
        <begin position="119"/>
        <end position="157"/>
    </location>
</feature>
<dbReference type="Proteomes" id="UP000091967">
    <property type="component" value="Unassembled WGS sequence"/>
</dbReference>
<comment type="caution">
    <text evidence="2">The sequence shown here is derived from an EMBL/GenBank/DDBJ whole genome shotgun (WGS) entry which is preliminary data.</text>
</comment>
<proteinExistence type="predicted"/>
<name>A0A1B8B6J5_FUSPO</name>
<evidence type="ECO:0000256" key="1">
    <source>
        <dbReference type="SAM" id="MobiDB-lite"/>
    </source>
</evidence>
<gene>
    <name evidence="2" type="ORF">FPOA_02291</name>
</gene>
<evidence type="ECO:0000313" key="2">
    <source>
        <dbReference type="EMBL" id="OBS28352.1"/>
    </source>
</evidence>
<organism evidence="2 3">
    <name type="scientific">Fusarium poae</name>
    <dbReference type="NCBI Taxonomy" id="36050"/>
    <lineage>
        <taxon>Eukaryota</taxon>
        <taxon>Fungi</taxon>
        <taxon>Dikarya</taxon>
        <taxon>Ascomycota</taxon>
        <taxon>Pezizomycotina</taxon>
        <taxon>Sordariomycetes</taxon>
        <taxon>Hypocreomycetidae</taxon>
        <taxon>Hypocreales</taxon>
        <taxon>Nectriaceae</taxon>
        <taxon>Fusarium</taxon>
    </lineage>
</organism>